<dbReference type="EMBL" id="JBCDNA010000001">
    <property type="protein sequence ID" value="MEL4455294.1"/>
    <property type="molecule type" value="Genomic_DNA"/>
</dbReference>
<gene>
    <name evidence="4" type="ORF">AABB81_05265</name>
</gene>
<proteinExistence type="predicted"/>
<evidence type="ECO:0000256" key="1">
    <source>
        <dbReference type="SAM" id="Coils"/>
    </source>
</evidence>
<evidence type="ECO:0000256" key="2">
    <source>
        <dbReference type="SAM" id="Phobius"/>
    </source>
</evidence>
<comment type="caution">
    <text evidence="4">The sequence shown here is derived from an EMBL/GenBank/DDBJ whole genome shotgun (WGS) entry which is preliminary data.</text>
</comment>
<keyword evidence="2" id="KW-0812">Transmembrane</keyword>
<evidence type="ECO:0000259" key="3">
    <source>
        <dbReference type="Pfam" id="PF02470"/>
    </source>
</evidence>
<keyword evidence="2" id="KW-0472">Membrane</keyword>
<feature type="transmembrane region" description="Helical" evidence="2">
    <location>
        <begin position="7"/>
        <end position="27"/>
    </location>
</feature>
<protein>
    <submittedName>
        <fullName evidence="4">MlaD family protein</fullName>
    </submittedName>
</protein>
<dbReference type="PANTHER" id="PTHR33371:SF4">
    <property type="entry name" value="INTERMEMBRANE PHOSPHOLIPID TRANSPORT SYSTEM BINDING PROTEIN MLAD"/>
    <property type="match status" value="1"/>
</dbReference>
<keyword evidence="2" id="KW-1133">Transmembrane helix</keyword>
<dbReference type="InterPro" id="IPR052336">
    <property type="entry name" value="MlaD_Phospholipid_Transporter"/>
</dbReference>
<name>A0ABU9L0V7_9FLAO</name>
<evidence type="ECO:0000313" key="4">
    <source>
        <dbReference type="EMBL" id="MEL4455294.1"/>
    </source>
</evidence>
<dbReference type="InterPro" id="IPR003399">
    <property type="entry name" value="Mce/MlaD"/>
</dbReference>
<dbReference type="Proteomes" id="UP001474120">
    <property type="component" value="Unassembled WGS sequence"/>
</dbReference>
<dbReference type="PANTHER" id="PTHR33371">
    <property type="entry name" value="INTERMEMBRANE PHOSPHOLIPID TRANSPORT SYSTEM BINDING PROTEIN MLAD-RELATED"/>
    <property type="match status" value="1"/>
</dbReference>
<organism evidence="4 5">
    <name type="scientific">Lutimonas vermicola</name>
    <dbReference type="NCBI Taxonomy" id="414288"/>
    <lineage>
        <taxon>Bacteria</taxon>
        <taxon>Pseudomonadati</taxon>
        <taxon>Bacteroidota</taxon>
        <taxon>Flavobacteriia</taxon>
        <taxon>Flavobacteriales</taxon>
        <taxon>Flavobacteriaceae</taxon>
        <taxon>Lutimonas</taxon>
    </lineage>
</organism>
<accession>A0ABU9L0V7</accession>
<feature type="coiled-coil region" evidence="1">
    <location>
        <begin position="264"/>
        <end position="291"/>
    </location>
</feature>
<feature type="domain" description="Mce/MlaD" evidence="3">
    <location>
        <begin position="36"/>
        <end position="111"/>
    </location>
</feature>
<evidence type="ECO:0000313" key="5">
    <source>
        <dbReference type="Proteomes" id="UP001474120"/>
    </source>
</evidence>
<dbReference type="RefSeq" id="WP_342159108.1">
    <property type="nucleotide sequence ID" value="NZ_JBCDNA010000001.1"/>
</dbReference>
<keyword evidence="5" id="KW-1185">Reference proteome</keyword>
<keyword evidence="1" id="KW-0175">Coiled coil</keyword>
<sequence>MTISRELKTGIIAVLILILFVWGYNFMKNRSLYDKTRTFYAEYTNVQGLAPKSPITINGLKVGTVSEISFHPEKKGILVAHLTLSNDIKFSVNSVAQIYSPDFISGKSLKINIAIDEGEMAVAGDTLIGIVDAGIMGMINEQIAPLQSKVESFVVHTDSVMQNINNLMNEENQKNIEESLASMNALLRTFKSTASNLDAMTAQGGKIDSIMIGANKTMNNFAMISDSIQAANLGATVAELRHSLENFNVIIDSLNSGKGTIGKLMQDEALYNNLTNSAKELEELLKEVKEHPKRFVHLSVFGRKEKSYEEPVKE</sequence>
<dbReference type="Pfam" id="PF02470">
    <property type="entry name" value="MlaD"/>
    <property type="match status" value="1"/>
</dbReference>
<reference evidence="4 5" key="1">
    <citation type="submission" date="2024-04" db="EMBL/GenBank/DDBJ databases">
        <title>whole genome sequencing of Lutimonas vermicola strain IMCC1616.</title>
        <authorList>
            <person name="Bae S.S."/>
        </authorList>
    </citation>
    <scope>NUCLEOTIDE SEQUENCE [LARGE SCALE GENOMIC DNA]</scope>
    <source>
        <strain evidence="4 5">IMCC1616</strain>
    </source>
</reference>